<feature type="transmembrane region" description="Helical" evidence="7">
    <location>
        <begin position="162"/>
        <end position="185"/>
    </location>
</feature>
<name>A0A2P8H627_9BACL</name>
<evidence type="ECO:0000256" key="6">
    <source>
        <dbReference type="ARBA" id="ARBA00023136"/>
    </source>
</evidence>
<keyword evidence="2 7" id="KW-0813">Transport</keyword>
<dbReference type="Pfam" id="PF00528">
    <property type="entry name" value="BPD_transp_1"/>
    <property type="match status" value="1"/>
</dbReference>
<keyword evidence="3" id="KW-1003">Cell membrane</keyword>
<comment type="subcellular location">
    <subcellularLocation>
        <location evidence="1 7">Cell membrane</location>
        <topology evidence="1 7">Multi-pass membrane protein</topology>
    </subcellularLocation>
</comment>
<dbReference type="GO" id="GO:0005886">
    <property type="term" value="C:plasma membrane"/>
    <property type="evidence" value="ECO:0007669"/>
    <property type="project" value="UniProtKB-SubCell"/>
</dbReference>
<evidence type="ECO:0000313" key="9">
    <source>
        <dbReference type="EMBL" id="PSL41659.1"/>
    </source>
</evidence>
<dbReference type="InterPro" id="IPR035906">
    <property type="entry name" value="MetI-like_sf"/>
</dbReference>
<dbReference type="RefSeq" id="WP_106532334.1">
    <property type="nucleotide sequence ID" value="NZ_PYAT01000002.1"/>
</dbReference>
<protein>
    <submittedName>
        <fullName evidence="9">Carbohydrate ABC transporter membrane protein 2 (CUT1 family)</fullName>
    </submittedName>
</protein>
<evidence type="ECO:0000256" key="2">
    <source>
        <dbReference type="ARBA" id="ARBA00022448"/>
    </source>
</evidence>
<gene>
    <name evidence="9" type="ORF">B0H99_102343</name>
</gene>
<feature type="transmembrane region" description="Helical" evidence="7">
    <location>
        <begin position="93"/>
        <end position="117"/>
    </location>
</feature>
<dbReference type="SUPFAM" id="SSF161098">
    <property type="entry name" value="MetI-like"/>
    <property type="match status" value="1"/>
</dbReference>
<keyword evidence="10" id="KW-1185">Reference proteome</keyword>
<dbReference type="CDD" id="cd06261">
    <property type="entry name" value="TM_PBP2"/>
    <property type="match status" value="1"/>
</dbReference>
<sequence length="300" mass="33719">MVKTDIKGDFLERDRTASKPRSKAKLNITGGLSKYAVLLGLLLFAFLILYPLFWMVVSSFKSYDEIYNNVWGLPSVWHFENYTTAWSMGISSYFFNSVLVTLATIVLVVLIGSMAAFTLSRYRSKWIDAALIFIIGGIMMNPQVALIPLFEILSWFGLIDTRWALILTYVAFRLPLTIILIRAFFLSIPKELEESAIIDGCSEFGIYARIYLPLSIPIILTTVVLTAFFAWNEFLFATVFIDSEVLKTIPSGLMNFKDALRTDWGVLLSGMVIASIPMVILLVVLQKFLVRGLSEGSVKG</sequence>
<feature type="transmembrane region" description="Helical" evidence="7">
    <location>
        <begin position="129"/>
        <end position="150"/>
    </location>
</feature>
<proteinExistence type="inferred from homology"/>
<evidence type="ECO:0000256" key="7">
    <source>
        <dbReference type="RuleBase" id="RU363032"/>
    </source>
</evidence>
<evidence type="ECO:0000256" key="5">
    <source>
        <dbReference type="ARBA" id="ARBA00022989"/>
    </source>
</evidence>
<feature type="transmembrane region" description="Helical" evidence="7">
    <location>
        <begin position="206"/>
        <end position="231"/>
    </location>
</feature>
<dbReference type="PANTHER" id="PTHR43744:SF8">
    <property type="entry name" value="SN-GLYCEROL-3-PHOSPHATE TRANSPORT SYSTEM PERMEASE PROTEIN UGPE"/>
    <property type="match status" value="1"/>
</dbReference>
<dbReference type="PANTHER" id="PTHR43744">
    <property type="entry name" value="ABC TRANSPORTER PERMEASE PROTEIN MG189-RELATED-RELATED"/>
    <property type="match status" value="1"/>
</dbReference>
<dbReference type="PROSITE" id="PS50928">
    <property type="entry name" value="ABC_TM1"/>
    <property type="match status" value="1"/>
</dbReference>
<dbReference type="AlphaFoldDB" id="A0A2P8H627"/>
<evidence type="ECO:0000259" key="8">
    <source>
        <dbReference type="PROSITE" id="PS50928"/>
    </source>
</evidence>
<dbReference type="Gene3D" id="1.10.3720.10">
    <property type="entry name" value="MetI-like"/>
    <property type="match status" value="1"/>
</dbReference>
<dbReference type="InterPro" id="IPR000515">
    <property type="entry name" value="MetI-like"/>
</dbReference>
<dbReference type="OrthoDB" id="9784933at2"/>
<reference evidence="9 10" key="1">
    <citation type="submission" date="2018-03" db="EMBL/GenBank/DDBJ databases">
        <title>Genomic Encyclopedia of Type Strains, Phase III (KMG-III): the genomes of soil and plant-associated and newly described type strains.</title>
        <authorList>
            <person name="Whitman W."/>
        </authorList>
    </citation>
    <scope>NUCLEOTIDE SEQUENCE [LARGE SCALE GENOMIC DNA]</scope>
    <source>
        <strain evidence="9 10">CGMCC 1.12259</strain>
    </source>
</reference>
<evidence type="ECO:0000256" key="3">
    <source>
        <dbReference type="ARBA" id="ARBA00022475"/>
    </source>
</evidence>
<comment type="similarity">
    <text evidence="7">Belongs to the binding-protein-dependent transport system permease family.</text>
</comment>
<dbReference type="GO" id="GO:0055085">
    <property type="term" value="P:transmembrane transport"/>
    <property type="evidence" value="ECO:0007669"/>
    <property type="project" value="InterPro"/>
</dbReference>
<comment type="caution">
    <text evidence="9">The sequence shown here is derived from an EMBL/GenBank/DDBJ whole genome shotgun (WGS) entry which is preliminary data.</text>
</comment>
<evidence type="ECO:0000256" key="4">
    <source>
        <dbReference type="ARBA" id="ARBA00022692"/>
    </source>
</evidence>
<keyword evidence="4 7" id="KW-0812">Transmembrane</keyword>
<dbReference type="Proteomes" id="UP000242682">
    <property type="component" value="Unassembled WGS sequence"/>
</dbReference>
<evidence type="ECO:0000313" key="10">
    <source>
        <dbReference type="Proteomes" id="UP000242682"/>
    </source>
</evidence>
<accession>A0A2P8H627</accession>
<dbReference type="EMBL" id="PYAT01000002">
    <property type="protein sequence ID" value="PSL41659.1"/>
    <property type="molecule type" value="Genomic_DNA"/>
</dbReference>
<feature type="transmembrane region" description="Helical" evidence="7">
    <location>
        <begin position="35"/>
        <end position="57"/>
    </location>
</feature>
<feature type="transmembrane region" description="Helical" evidence="7">
    <location>
        <begin position="264"/>
        <end position="285"/>
    </location>
</feature>
<keyword evidence="5 7" id="KW-1133">Transmembrane helix</keyword>
<feature type="domain" description="ABC transmembrane type-1" evidence="8">
    <location>
        <begin position="94"/>
        <end position="285"/>
    </location>
</feature>
<organism evidence="9 10">
    <name type="scientific">Planomicrobium soli</name>
    <dbReference type="NCBI Taxonomy" id="1176648"/>
    <lineage>
        <taxon>Bacteria</taxon>
        <taxon>Bacillati</taxon>
        <taxon>Bacillota</taxon>
        <taxon>Bacilli</taxon>
        <taxon>Bacillales</taxon>
        <taxon>Caryophanaceae</taxon>
        <taxon>Planomicrobium</taxon>
    </lineage>
</organism>
<evidence type="ECO:0000256" key="1">
    <source>
        <dbReference type="ARBA" id="ARBA00004651"/>
    </source>
</evidence>
<keyword evidence="6 7" id="KW-0472">Membrane</keyword>